<dbReference type="EMBL" id="LICD01000341">
    <property type="protein sequence ID" value="KRO78245.1"/>
    <property type="molecule type" value="Genomic_DNA"/>
</dbReference>
<evidence type="ECO:0000256" key="3">
    <source>
        <dbReference type="ARBA" id="ARBA00023239"/>
    </source>
</evidence>
<comment type="similarity">
    <text evidence="1">Belongs to the HpcH/HpaI aldolase family.</text>
</comment>
<comment type="caution">
    <text evidence="5">The sequence shown here is derived from an EMBL/GenBank/DDBJ whole genome shotgun (WGS) entry which is preliminary data.</text>
</comment>
<evidence type="ECO:0000313" key="5">
    <source>
        <dbReference type="EMBL" id="KRO78245.1"/>
    </source>
</evidence>
<dbReference type="InterPro" id="IPR015813">
    <property type="entry name" value="Pyrv/PenolPyrv_kinase-like_dom"/>
</dbReference>
<dbReference type="Proteomes" id="UP000051242">
    <property type="component" value="Unassembled WGS sequence"/>
</dbReference>
<dbReference type="SUPFAM" id="SSF51621">
    <property type="entry name" value="Phosphoenolpyruvate/pyruvate domain"/>
    <property type="match status" value="1"/>
</dbReference>
<organism evidence="5 6">
    <name type="scientific">OM182 bacterium BACL3 MAG-120619-bin3</name>
    <dbReference type="NCBI Taxonomy" id="1655593"/>
    <lineage>
        <taxon>Bacteria</taxon>
        <taxon>Pseudomonadati</taxon>
        <taxon>Pseudomonadota</taxon>
        <taxon>Gammaproteobacteria</taxon>
        <taxon>OMG group</taxon>
        <taxon>OM182 clade</taxon>
    </lineage>
</organism>
<dbReference type="Pfam" id="PF03328">
    <property type="entry name" value="HpcH_HpaI"/>
    <property type="match status" value="1"/>
</dbReference>
<proteinExistence type="inferred from homology"/>
<accession>A0A0R2STF2</accession>
<dbReference type="InterPro" id="IPR050251">
    <property type="entry name" value="HpcH-HpaI_aldolase"/>
</dbReference>
<evidence type="ECO:0000259" key="4">
    <source>
        <dbReference type="Pfam" id="PF03328"/>
    </source>
</evidence>
<dbReference type="AlphaFoldDB" id="A0A0R2STF2"/>
<evidence type="ECO:0000256" key="2">
    <source>
        <dbReference type="ARBA" id="ARBA00022723"/>
    </source>
</evidence>
<keyword evidence="3" id="KW-0456">Lyase</keyword>
<sequence>MHNKLLPLTETEQTSLFGAWLNLASPLVAEAIAAIGYDWVMIDAEHGPNDVSSVLSQLQAVSAYPTVPVVRIPNHDASVIKRYLDIGAHNLLVPMVDTKNQAQQIVEASRYPKAGIRGVGAGLGRASRWSLQADYLQTANASVRLILQIESEEALHNLPEILSVEGIAAVFFGPADIAASKGLLGDPSDTRVGEAVIQGIRTARGRNIAAGVFSGDQDFIKACELEGARLLGVTSDVNLLVSNGKRLLEHLRQPVD</sequence>
<reference evidence="5 6" key="1">
    <citation type="submission" date="2015-10" db="EMBL/GenBank/DDBJ databases">
        <title>Metagenome-Assembled Genomes uncover a global brackish microbiome.</title>
        <authorList>
            <person name="Hugerth L.W."/>
            <person name="Larsson J."/>
            <person name="Alneberg J."/>
            <person name="Lindh M.V."/>
            <person name="Legrand C."/>
            <person name="Pinhassi J."/>
            <person name="Andersson A.F."/>
        </authorList>
    </citation>
    <scope>NUCLEOTIDE SEQUENCE [LARGE SCALE GENOMIC DNA]</scope>
    <source>
        <strain evidence="5">BACL22 MAG-120619-bin3</strain>
    </source>
</reference>
<dbReference type="PANTHER" id="PTHR30502:SF0">
    <property type="entry name" value="PHOSPHOENOLPYRUVATE CARBOXYLASE FAMILY PROTEIN"/>
    <property type="match status" value="1"/>
</dbReference>
<dbReference type="GO" id="GO:0046872">
    <property type="term" value="F:metal ion binding"/>
    <property type="evidence" value="ECO:0007669"/>
    <property type="project" value="UniProtKB-KW"/>
</dbReference>
<dbReference type="GO" id="GO:0016832">
    <property type="term" value="F:aldehyde-lyase activity"/>
    <property type="evidence" value="ECO:0007669"/>
    <property type="project" value="TreeGrafter"/>
</dbReference>
<name>A0A0R2STF2_9GAMM</name>
<dbReference type="Gene3D" id="3.20.20.60">
    <property type="entry name" value="Phosphoenolpyruvate-binding domains"/>
    <property type="match status" value="1"/>
</dbReference>
<feature type="domain" description="HpcH/HpaI aldolase/citrate lyase" evidence="4">
    <location>
        <begin position="17"/>
        <end position="241"/>
    </location>
</feature>
<keyword evidence="2" id="KW-0479">Metal-binding</keyword>
<evidence type="ECO:0000313" key="6">
    <source>
        <dbReference type="Proteomes" id="UP000051242"/>
    </source>
</evidence>
<dbReference type="GO" id="GO:0005737">
    <property type="term" value="C:cytoplasm"/>
    <property type="evidence" value="ECO:0007669"/>
    <property type="project" value="TreeGrafter"/>
</dbReference>
<evidence type="ECO:0000256" key="1">
    <source>
        <dbReference type="ARBA" id="ARBA00005568"/>
    </source>
</evidence>
<dbReference type="PANTHER" id="PTHR30502">
    <property type="entry name" value="2-KETO-3-DEOXY-L-RHAMNONATE ALDOLASE"/>
    <property type="match status" value="1"/>
</dbReference>
<gene>
    <name evidence="5" type="ORF">ABR85_12615</name>
</gene>
<dbReference type="InterPro" id="IPR040442">
    <property type="entry name" value="Pyrv_kinase-like_dom_sf"/>
</dbReference>
<dbReference type="InterPro" id="IPR005000">
    <property type="entry name" value="Aldolase/citrate-lyase_domain"/>
</dbReference>
<protein>
    <recommendedName>
        <fullName evidence="4">HpcH/HpaI aldolase/citrate lyase domain-containing protein</fullName>
    </recommendedName>
</protein>